<keyword evidence="7 14" id="KW-0418">Kinase</keyword>
<keyword evidence="15" id="KW-1185">Reference proteome</keyword>
<dbReference type="SMART" id="SM00304">
    <property type="entry name" value="HAMP"/>
    <property type="match status" value="1"/>
</dbReference>
<dbReference type="RefSeq" id="WP_265133854.1">
    <property type="nucleotide sequence ID" value="NZ_FXTX01000010.1"/>
</dbReference>
<dbReference type="EMBL" id="FXTX01000010">
    <property type="protein sequence ID" value="SMP13011.1"/>
    <property type="molecule type" value="Genomic_DNA"/>
</dbReference>
<evidence type="ECO:0000259" key="11">
    <source>
        <dbReference type="PROSITE" id="PS50109"/>
    </source>
</evidence>
<dbReference type="InterPro" id="IPR035965">
    <property type="entry name" value="PAS-like_dom_sf"/>
</dbReference>
<dbReference type="EC" id="2.7.13.3" evidence="3"/>
<dbReference type="CDD" id="cd00082">
    <property type="entry name" value="HisKA"/>
    <property type="match status" value="1"/>
</dbReference>
<dbReference type="InterPro" id="IPR036097">
    <property type="entry name" value="HisK_dim/P_sf"/>
</dbReference>
<dbReference type="SUPFAM" id="SSF55874">
    <property type="entry name" value="ATPase domain of HSP90 chaperone/DNA topoisomerase II/histidine kinase"/>
    <property type="match status" value="1"/>
</dbReference>
<dbReference type="InterPro" id="IPR036890">
    <property type="entry name" value="HATPase_C_sf"/>
</dbReference>
<dbReference type="GO" id="GO:0006355">
    <property type="term" value="P:regulation of DNA-templated transcription"/>
    <property type="evidence" value="ECO:0007669"/>
    <property type="project" value="InterPro"/>
</dbReference>
<feature type="domain" description="HAMP" evidence="13">
    <location>
        <begin position="251"/>
        <end position="303"/>
    </location>
</feature>
<dbReference type="Pfam" id="PF00989">
    <property type="entry name" value="PAS"/>
    <property type="match status" value="1"/>
</dbReference>
<dbReference type="Gene3D" id="1.10.287.130">
    <property type="match status" value="1"/>
</dbReference>
<dbReference type="NCBIfam" id="TIGR00229">
    <property type="entry name" value="sensory_box"/>
    <property type="match status" value="1"/>
</dbReference>
<evidence type="ECO:0000259" key="12">
    <source>
        <dbReference type="PROSITE" id="PS50112"/>
    </source>
</evidence>
<feature type="domain" description="Histidine kinase" evidence="11">
    <location>
        <begin position="418"/>
        <end position="621"/>
    </location>
</feature>
<protein>
    <recommendedName>
        <fullName evidence="3">histidine kinase</fullName>
        <ecNumber evidence="3">2.7.13.3</ecNumber>
    </recommendedName>
</protein>
<dbReference type="SMART" id="SM00388">
    <property type="entry name" value="HisKA"/>
    <property type="match status" value="1"/>
</dbReference>
<dbReference type="GO" id="GO:0000155">
    <property type="term" value="F:phosphorelay sensor kinase activity"/>
    <property type="evidence" value="ECO:0007669"/>
    <property type="project" value="InterPro"/>
</dbReference>
<sequence length="621" mass="72046">MQKEKLKRNIIILGVVSILFIISNIYIFKKLEKIKDVINPYLFLFVINLDVIFFLILVALTLKYLIKIFFEEKTQGRLRTKLTSILIFMIVIPSMVLFTVSVSLISNATNLWFSGKIEEGLKQIEEISNINQKWIENVYNLIKDKKLSYQEAIKYFNIQAIVIYDKNGKILEKYGKIDKNLEKYEKLEKNRKIVIYYNTQISKEKINQAKEIYAQFKYYKAPIRISYISLLLTITMVVIFAAFWFGRYIVRSITIPIEKLAEASKRLSYGDLLVRVNVKASDEIGILIDEFNQMVSQLAQLYNKLEENKKYLETILENIRTGVIYTDENGNINNLNKAVEEILSVEKRNLIGKPLEQFLGFLKIEKIPSKETTFEYEGKLLIIKATKIKDKVYVIVLDDITDIITAQKLNTWKEIVRRIAHEIKNPLTPIKLSAERILIQYKKNNPNISEIIEKNINVIINEVEHLENLLREFSQFGTFLENLSVSNVNLKELLEILKTGYQTDKFKININIDKDIIIKADEKMLKQAFSNLIQNSIESGADKIDINVEDKDDYVIISFKDNGKGIKKENIEKIFMPYYSDKPKGSGLGLAITKEIIERHRGTINAVYIPNGALFIVKLPK</sequence>
<feature type="transmembrane region" description="Helical" evidence="10">
    <location>
        <begin position="82"/>
        <end position="105"/>
    </location>
</feature>
<dbReference type="SUPFAM" id="SSF158472">
    <property type="entry name" value="HAMP domain-like"/>
    <property type="match status" value="1"/>
</dbReference>
<evidence type="ECO:0000256" key="1">
    <source>
        <dbReference type="ARBA" id="ARBA00000085"/>
    </source>
</evidence>
<dbReference type="Gene3D" id="3.30.450.20">
    <property type="entry name" value="PAS domain"/>
    <property type="match status" value="1"/>
</dbReference>
<keyword evidence="5" id="KW-0808">Transferase</keyword>
<evidence type="ECO:0000313" key="15">
    <source>
        <dbReference type="Proteomes" id="UP001157947"/>
    </source>
</evidence>
<evidence type="ECO:0000256" key="7">
    <source>
        <dbReference type="ARBA" id="ARBA00022777"/>
    </source>
</evidence>
<accession>A0AA46AEF0</accession>
<evidence type="ECO:0000256" key="8">
    <source>
        <dbReference type="ARBA" id="ARBA00022989"/>
    </source>
</evidence>
<dbReference type="SUPFAM" id="SSF47384">
    <property type="entry name" value="Homodimeric domain of signal transducing histidine kinase"/>
    <property type="match status" value="1"/>
</dbReference>
<name>A0AA46AEF0_9AQUI</name>
<proteinExistence type="predicted"/>
<evidence type="ECO:0000256" key="2">
    <source>
        <dbReference type="ARBA" id="ARBA00004141"/>
    </source>
</evidence>
<dbReference type="Proteomes" id="UP001157947">
    <property type="component" value="Unassembled WGS sequence"/>
</dbReference>
<keyword evidence="6 10" id="KW-0812">Transmembrane</keyword>
<keyword evidence="8 10" id="KW-1133">Transmembrane helix</keyword>
<evidence type="ECO:0000259" key="13">
    <source>
        <dbReference type="PROSITE" id="PS50885"/>
    </source>
</evidence>
<feature type="transmembrane region" description="Helical" evidence="10">
    <location>
        <begin position="40"/>
        <end position="62"/>
    </location>
</feature>
<gene>
    <name evidence="14" type="ORF">SAMN06264868_11028</name>
</gene>
<dbReference type="CDD" id="cd00130">
    <property type="entry name" value="PAS"/>
    <property type="match status" value="1"/>
</dbReference>
<dbReference type="InterPro" id="IPR050398">
    <property type="entry name" value="HssS/ArlS-like"/>
</dbReference>
<evidence type="ECO:0000313" key="14">
    <source>
        <dbReference type="EMBL" id="SMP13011.1"/>
    </source>
</evidence>
<dbReference type="SUPFAM" id="SSF55785">
    <property type="entry name" value="PYP-like sensor domain (PAS domain)"/>
    <property type="match status" value="1"/>
</dbReference>
<dbReference type="Pfam" id="PF00672">
    <property type="entry name" value="HAMP"/>
    <property type="match status" value="1"/>
</dbReference>
<keyword evidence="9 10" id="KW-0472">Membrane</keyword>
<dbReference type="PRINTS" id="PR00344">
    <property type="entry name" value="BCTRLSENSOR"/>
</dbReference>
<dbReference type="Gene3D" id="6.10.340.10">
    <property type="match status" value="1"/>
</dbReference>
<dbReference type="PANTHER" id="PTHR45528:SF9">
    <property type="entry name" value="SENSOR HISTIDINE KINASE YBDK"/>
    <property type="match status" value="1"/>
</dbReference>
<dbReference type="Pfam" id="PF00512">
    <property type="entry name" value="HisKA"/>
    <property type="match status" value="1"/>
</dbReference>
<dbReference type="InterPro" id="IPR003660">
    <property type="entry name" value="HAMP_dom"/>
</dbReference>
<dbReference type="InterPro" id="IPR003594">
    <property type="entry name" value="HATPase_dom"/>
</dbReference>
<comment type="catalytic activity">
    <reaction evidence="1">
        <text>ATP + protein L-histidine = ADP + protein N-phospho-L-histidine.</text>
        <dbReference type="EC" id="2.7.13.3"/>
    </reaction>
</comment>
<comment type="subcellular location">
    <subcellularLocation>
        <location evidence="2">Membrane</location>
        <topology evidence="2">Multi-pass membrane protein</topology>
    </subcellularLocation>
</comment>
<dbReference type="PROSITE" id="PS50885">
    <property type="entry name" value="HAMP"/>
    <property type="match status" value="1"/>
</dbReference>
<feature type="transmembrane region" description="Helical" evidence="10">
    <location>
        <begin position="225"/>
        <end position="245"/>
    </location>
</feature>
<feature type="transmembrane region" description="Helical" evidence="10">
    <location>
        <begin position="9"/>
        <end position="28"/>
    </location>
</feature>
<dbReference type="PANTHER" id="PTHR45528">
    <property type="entry name" value="SENSOR HISTIDINE KINASE CPXA"/>
    <property type="match status" value="1"/>
</dbReference>
<dbReference type="Gene3D" id="3.30.565.10">
    <property type="entry name" value="Histidine kinase-like ATPase, C-terminal domain"/>
    <property type="match status" value="1"/>
</dbReference>
<dbReference type="GO" id="GO:0016020">
    <property type="term" value="C:membrane"/>
    <property type="evidence" value="ECO:0007669"/>
    <property type="project" value="UniProtKB-SubCell"/>
</dbReference>
<dbReference type="InterPro" id="IPR005467">
    <property type="entry name" value="His_kinase_dom"/>
</dbReference>
<keyword evidence="4" id="KW-0597">Phosphoprotein</keyword>
<evidence type="ECO:0000256" key="6">
    <source>
        <dbReference type="ARBA" id="ARBA00022692"/>
    </source>
</evidence>
<dbReference type="InterPro" id="IPR003661">
    <property type="entry name" value="HisK_dim/P_dom"/>
</dbReference>
<evidence type="ECO:0000256" key="5">
    <source>
        <dbReference type="ARBA" id="ARBA00022679"/>
    </source>
</evidence>
<evidence type="ECO:0000256" key="3">
    <source>
        <dbReference type="ARBA" id="ARBA00012438"/>
    </source>
</evidence>
<dbReference type="InterPro" id="IPR013767">
    <property type="entry name" value="PAS_fold"/>
</dbReference>
<dbReference type="Pfam" id="PF02518">
    <property type="entry name" value="HATPase_c"/>
    <property type="match status" value="1"/>
</dbReference>
<dbReference type="AlphaFoldDB" id="A0AA46AEF0"/>
<organism evidence="14 15">
    <name type="scientific">Venenivibrio stagnispumantis</name>
    <dbReference type="NCBI Taxonomy" id="407998"/>
    <lineage>
        <taxon>Bacteria</taxon>
        <taxon>Pseudomonadati</taxon>
        <taxon>Aquificota</taxon>
        <taxon>Aquificia</taxon>
        <taxon>Aquificales</taxon>
        <taxon>Hydrogenothermaceae</taxon>
        <taxon>Venenivibrio</taxon>
    </lineage>
</organism>
<dbReference type="CDD" id="cd06225">
    <property type="entry name" value="HAMP"/>
    <property type="match status" value="1"/>
</dbReference>
<dbReference type="PROSITE" id="PS50112">
    <property type="entry name" value="PAS"/>
    <property type="match status" value="1"/>
</dbReference>
<comment type="caution">
    <text evidence="14">The sequence shown here is derived from an EMBL/GenBank/DDBJ whole genome shotgun (WGS) entry which is preliminary data.</text>
</comment>
<evidence type="ECO:0000256" key="10">
    <source>
        <dbReference type="SAM" id="Phobius"/>
    </source>
</evidence>
<dbReference type="PROSITE" id="PS50109">
    <property type="entry name" value="HIS_KIN"/>
    <property type="match status" value="1"/>
</dbReference>
<evidence type="ECO:0000256" key="4">
    <source>
        <dbReference type="ARBA" id="ARBA00022553"/>
    </source>
</evidence>
<dbReference type="InterPro" id="IPR000014">
    <property type="entry name" value="PAS"/>
</dbReference>
<evidence type="ECO:0000256" key="9">
    <source>
        <dbReference type="ARBA" id="ARBA00023136"/>
    </source>
</evidence>
<feature type="domain" description="PAS" evidence="12">
    <location>
        <begin position="308"/>
        <end position="353"/>
    </location>
</feature>
<dbReference type="SMART" id="SM00387">
    <property type="entry name" value="HATPase_c"/>
    <property type="match status" value="1"/>
</dbReference>
<dbReference type="SMART" id="SM00091">
    <property type="entry name" value="PAS"/>
    <property type="match status" value="1"/>
</dbReference>
<reference evidence="14" key="1">
    <citation type="submission" date="2017-05" db="EMBL/GenBank/DDBJ databases">
        <authorList>
            <person name="Varghese N."/>
            <person name="Submissions S."/>
        </authorList>
    </citation>
    <scope>NUCLEOTIDE SEQUENCE</scope>
    <source>
        <strain evidence="14">DSM 18763</strain>
    </source>
</reference>
<dbReference type="InterPro" id="IPR004358">
    <property type="entry name" value="Sig_transdc_His_kin-like_C"/>
</dbReference>